<keyword evidence="7" id="KW-1015">Disulfide bond</keyword>
<dbReference type="InterPro" id="IPR036438">
    <property type="entry name" value="Insulin-like_sf"/>
</dbReference>
<evidence type="ECO:0000256" key="1">
    <source>
        <dbReference type="ARBA" id="ARBA00004613"/>
    </source>
</evidence>
<dbReference type="GO" id="GO:0005615">
    <property type="term" value="C:extracellular space"/>
    <property type="evidence" value="ECO:0007669"/>
    <property type="project" value="TreeGrafter"/>
</dbReference>
<accession>A0A401S5C0</accession>
<dbReference type="PANTHER" id="PTHR10423">
    <property type="entry name" value="INSULIN-LIKE 3"/>
    <property type="match status" value="1"/>
</dbReference>
<dbReference type="InterPro" id="IPR016179">
    <property type="entry name" value="Insulin-like"/>
</dbReference>
<dbReference type="EMBL" id="BEZZ01000091">
    <property type="protein sequence ID" value="GCC25586.1"/>
    <property type="molecule type" value="Genomic_DNA"/>
</dbReference>
<evidence type="ECO:0000256" key="6">
    <source>
        <dbReference type="ARBA" id="ARBA00022729"/>
    </source>
</evidence>
<dbReference type="PROSITE" id="PS00262">
    <property type="entry name" value="INSULIN"/>
    <property type="match status" value="1"/>
</dbReference>
<proteinExistence type="inferred from homology"/>
<organism evidence="14 15">
    <name type="scientific">Chiloscyllium punctatum</name>
    <name type="common">Brownbanded bambooshark</name>
    <name type="synonym">Hemiscyllium punctatum</name>
    <dbReference type="NCBI Taxonomy" id="137246"/>
    <lineage>
        <taxon>Eukaryota</taxon>
        <taxon>Metazoa</taxon>
        <taxon>Chordata</taxon>
        <taxon>Craniata</taxon>
        <taxon>Vertebrata</taxon>
        <taxon>Chondrichthyes</taxon>
        <taxon>Elasmobranchii</taxon>
        <taxon>Galeomorphii</taxon>
        <taxon>Galeoidea</taxon>
        <taxon>Orectolobiformes</taxon>
        <taxon>Hemiscylliidae</taxon>
        <taxon>Chiloscyllium</taxon>
    </lineage>
</organism>
<evidence type="ECO:0000256" key="10">
    <source>
        <dbReference type="ARBA" id="ARBA00032881"/>
    </source>
</evidence>
<evidence type="ECO:0000256" key="2">
    <source>
        <dbReference type="ARBA" id="ARBA00009034"/>
    </source>
</evidence>
<keyword evidence="15" id="KW-1185">Reference proteome</keyword>
<feature type="signal peptide" evidence="12">
    <location>
        <begin position="1"/>
        <end position="19"/>
    </location>
</feature>
<name>A0A401S5C0_CHIPU</name>
<dbReference type="Proteomes" id="UP000287033">
    <property type="component" value="Unassembled WGS sequence"/>
</dbReference>
<protein>
    <recommendedName>
        <fullName evidence="3">Insulin-like 3</fullName>
    </recommendedName>
    <alternativeName>
        <fullName evidence="10">Leydig insulin-like peptide</fullName>
    </alternativeName>
    <alternativeName>
        <fullName evidence="9">Relaxin-like factor</fullName>
    </alternativeName>
</protein>
<dbReference type="SMART" id="SM00078">
    <property type="entry name" value="IlGF"/>
    <property type="match status" value="1"/>
</dbReference>
<dbReference type="GO" id="GO:0001664">
    <property type="term" value="F:G protein-coupled receptor binding"/>
    <property type="evidence" value="ECO:0007669"/>
    <property type="project" value="TreeGrafter"/>
</dbReference>
<reference evidence="14 15" key="1">
    <citation type="journal article" date="2018" name="Nat. Ecol. Evol.">
        <title>Shark genomes provide insights into elasmobranch evolution and the origin of vertebrates.</title>
        <authorList>
            <person name="Hara Y"/>
            <person name="Yamaguchi K"/>
            <person name="Onimaru K"/>
            <person name="Kadota M"/>
            <person name="Koyanagi M"/>
            <person name="Keeley SD"/>
            <person name="Tatsumi K"/>
            <person name="Tanaka K"/>
            <person name="Motone F"/>
            <person name="Kageyama Y"/>
            <person name="Nozu R"/>
            <person name="Adachi N"/>
            <person name="Nishimura O"/>
            <person name="Nakagawa R"/>
            <person name="Tanegashima C"/>
            <person name="Kiyatake I"/>
            <person name="Matsumoto R"/>
            <person name="Murakumo K"/>
            <person name="Nishida K"/>
            <person name="Terakita A"/>
            <person name="Kuratani S"/>
            <person name="Sato K"/>
            <person name="Hyodo S Kuraku.S."/>
        </authorList>
    </citation>
    <scope>NUCLEOTIDE SEQUENCE [LARGE SCALE GENOMIC DNA]</scope>
</reference>
<gene>
    <name evidence="14" type="ORF">chiPu_0003997</name>
</gene>
<evidence type="ECO:0000256" key="9">
    <source>
        <dbReference type="ARBA" id="ARBA00032209"/>
    </source>
</evidence>
<dbReference type="InterPro" id="IPR022353">
    <property type="entry name" value="Insulin_CS"/>
</dbReference>
<dbReference type="Gene3D" id="1.10.100.10">
    <property type="entry name" value="Insulin-like"/>
    <property type="match status" value="1"/>
</dbReference>
<dbReference type="GO" id="GO:0005179">
    <property type="term" value="F:hormone activity"/>
    <property type="evidence" value="ECO:0007669"/>
    <property type="project" value="InterPro"/>
</dbReference>
<dbReference type="GO" id="GO:0007193">
    <property type="term" value="P:adenylate cyclase-inhibiting G protein-coupled receptor signaling pathway"/>
    <property type="evidence" value="ECO:0007669"/>
    <property type="project" value="TreeGrafter"/>
</dbReference>
<keyword evidence="6 12" id="KW-0732">Signal</keyword>
<dbReference type="InterPro" id="IPR043387">
    <property type="entry name" value="INSL3/INSL4"/>
</dbReference>
<evidence type="ECO:0000256" key="11">
    <source>
        <dbReference type="SAM" id="MobiDB-lite"/>
    </source>
</evidence>
<feature type="region of interest" description="Disordered" evidence="11">
    <location>
        <begin position="56"/>
        <end position="89"/>
    </location>
</feature>
<keyword evidence="5" id="KW-0165">Cleavage on pair of basic residues</keyword>
<dbReference type="CDD" id="cd00101">
    <property type="entry name" value="IlGF_like"/>
    <property type="match status" value="1"/>
</dbReference>
<feature type="domain" description="Insulin-like" evidence="13">
    <location>
        <begin position="28"/>
        <end position="157"/>
    </location>
</feature>
<comment type="function">
    <text evidence="8">Seems to play a role in testicular function. May be a trophic hormone with a role in testicular descent in fetal life. Is a ligand for LGR8 receptor.</text>
</comment>
<evidence type="ECO:0000256" key="5">
    <source>
        <dbReference type="ARBA" id="ARBA00022685"/>
    </source>
</evidence>
<evidence type="ECO:0000256" key="3">
    <source>
        <dbReference type="ARBA" id="ARBA00014427"/>
    </source>
</evidence>
<dbReference type="SUPFAM" id="SSF56994">
    <property type="entry name" value="Insulin-like"/>
    <property type="match status" value="1"/>
</dbReference>
<comment type="caution">
    <text evidence="14">The sequence shown here is derived from an EMBL/GenBank/DDBJ whole genome shotgun (WGS) entry which is preliminary data.</text>
</comment>
<dbReference type="PANTHER" id="PTHR10423:SF3">
    <property type="entry name" value="INSULIN-LIKE 3"/>
    <property type="match status" value="1"/>
</dbReference>
<dbReference type="AlphaFoldDB" id="A0A401S5C0"/>
<evidence type="ECO:0000259" key="13">
    <source>
        <dbReference type="SMART" id="SM00078"/>
    </source>
</evidence>
<evidence type="ECO:0000256" key="12">
    <source>
        <dbReference type="SAM" id="SignalP"/>
    </source>
</evidence>
<dbReference type="OrthoDB" id="10617304at2759"/>
<comment type="subcellular location">
    <subcellularLocation>
        <location evidence="1">Secreted</location>
    </subcellularLocation>
</comment>
<sequence length="159" mass="18231">MKCLVVILAIGLLLTSFTGSTILNTEVMKLCESDFLHKLVQLCANAKPQHRRQYDLSQISRGHDNSNRPKKKNNQRSSDKSKIQPEFNYGQEPFYNDYHQYEQTPDEVHKSDFEIKEISEVQSSLLQRFARNGLSGTELADKCCLKGCTANDILQYCRP</sequence>
<evidence type="ECO:0000313" key="15">
    <source>
        <dbReference type="Proteomes" id="UP000287033"/>
    </source>
</evidence>
<comment type="similarity">
    <text evidence="2">Belongs to the insulin family.</text>
</comment>
<evidence type="ECO:0000256" key="8">
    <source>
        <dbReference type="ARBA" id="ARBA00025288"/>
    </source>
</evidence>
<evidence type="ECO:0000256" key="7">
    <source>
        <dbReference type="ARBA" id="ARBA00023157"/>
    </source>
</evidence>
<keyword evidence="4" id="KW-0964">Secreted</keyword>
<evidence type="ECO:0000313" key="14">
    <source>
        <dbReference type="EMBL" id="GCC25586.1"/>
    </source>
</evidence>
<feature type="chain" id="PRO_5019508224" description="Insulin-like 3" evidence="12">
    <location>
        <begin position="20"/>
        <end position="159"/>
    </location>
</feature>
<evidence type="ECO:0000256" key="4">
    <source>
        <dbReference type="ARBA" id="ARBA00022525"/>
    </source>
</evidence>